<dbReference type="InterPro" id="IPR004895">
    <property type="entry name" value="Prenylated_rab_accept_PRA1"/>
</dbReference>
<dbReference type="PANTHER" id="PTHR19317">
    <property type="entry name" value="PRENYLATED RAB ACCEPTOR 1-RELATED"/>
    <property type="match status" value="1"/>
</dbReference>
<keyword evidence="10" id="KW-1185">Reference proteome</keyword>
<feature type="region of interest" description="Disordered" evidence="8">
    <location>
        <begin position="1"/>
        <end position="26"/>
    </location>
</feature>
<evidence type="ECO:0000256" key="7">
    <source>
        <dbReference type="RuleBase" id="RU363107"/>
    </source>
</evidence>
<evidence type="ECO:0000256" key="5">
    <source>
        <dbReference type="ARBA" id="ARBA00022989"/>
    </source>
</evidence>
<dbReference type="Pfam" id="PF03208">
    <property type="entry name" value="PRA1"/>
    <property type="match status" value="1"/>
</dbReference>
<feature type="transmembrane region" description="Helical" evidence="7">
    <location>
        <begin position="134"/>
        <end position="154"/>
    </location>
</feature>
<protein>
    <recommendedName>
        <fullName evidence="7">PRA1 family protein</fullName>
    </recommendedName>
</protein>
<keyword evidence="6 7" id="KW-0472">Membrane</keyword>
<feature type="transmembrane region" description="Helical" evidence="7">
    <location>
        <begin position="81"/>
        <end position="99"/>
    </location>
</feature>
<dbReference type="PANTHER" id="PTHR19317:SF34">
    <property type="entry name" value="PRA1 FAMILY PROTEIN-RELATED"/>
    <property type="match status" value="1"/>
</dbReference>
<accession>A0A4P1RVU2</accession>
<dbReference type="OrthoDB" id="63113at2759"/>
<keyword evidence="5 7" id="KW-1133">Transmembrane helix</keyword>
<evidence type="ECO:0000256" key="3">
    <source>
        <dbReference type="ARBA" id="ARBA00006483"/>
    </source>
</evidence>
<dbReference type="GO" id="GO:0005783">
    <property type="term" value="C:endoplasmic reticulum"/>
    <property type="evidence" value="ECO:0007669"/>
    <property type="project" value="TreeGrafter"/>
</dbReference>
<dbReference type="GO" id="GO:0016020">
    <property type="term" value="C:membrane"/>
    <property type="evidence" value="ECO:0007669"/>
    <property type="project" value="UniProtKB-SubCell"/>
</dbReference>
<comment type="subcellular location">
    <subcellularLocation>
        <location evidence="2">Endomembrane system</location>
        <topology evidence="2">Multi-pass membrane protein</topology>
    </subcellularLocation>
    <subcellularLocation>
        <location evidence="7">Membrane</location>
        <topology evidence="7">Multi-pass membrane protein</topology>
    </subcellularLocation>
</comment>
<dbReference type="KEGG" id="lang:109349855"/>
<comment type="similarity">
    <text evidence="3 7">Belongs to the PRA1 family.</text>
</comment>
<evidence type="ECO:0000256" key="8">
    <source>
        <dbReference type="SAM" id="MobiDB-lite"/>
    </source>
</evidence>
<proteinExistence type="inferred from homology"/>
<evidence type="ECO:0000256" key="6">
    <source>
        <dbReference type="ARBA" id="ARBA00023136"/>
    </source>
</evidence>
<evidence type="ECO:0000256" key="4">
    <source>
        <dbReference type="ARBA" id="ARBA00022692"/>
    </source>
</evidence>
<dbReference type="Gramene" id="OIW19082">
    <property type="protein sequence ID" value="OIW19082"/>
    <property type="gene ID" value="TanjilG_06391"/>
</dbReference>
<dbReference type="Proteomes" id="UP000188354">
    <property type="component" value="Chromosome LG01"/>
</dbReference>
<organism evidence="9 10">
    <name type="scientific">Lupinus angustifolius</name>
    <name type="common">Narrow-leaved blue lupine</name>
    <dbReference type="NCBI Taxonomy" id="3871"/>
    <lineage>
        <taxon>Eukaryota</taxon>
        <taxon>Viridiplantae</taxon>
        <taxon>Streptophyta</taxon>
        <taxon>Embryophyta</taxon>
        <taxon>Tracheophyta</taxon>
        <taxon>Spermatophyta</taxon>
        <taxon>Magnoliopsida</taxon>
        <taxon>eudicotyledons</taxon>
        <taxon>Gunneridae</taxon>
        <taxon>Pentapetalae</taxon>
        <taxon>rosids</taxon>
        <taxon>fabids</taxon>
        <taxon>Fabales</taxon>
        <taxon>Fabaceae</taxon>
        <taxon>Papilionoideae</taxon>
        <taxon>50 kb inversion clade</taxon>
        <taxon>genistoids sensu lato</taxon>
        <taxon>core genistoids</taxon>
        <taxon>Genisteae</taxon>
        <taxon>Lupinus</taxon>
    </lineage>
</organism>
<reference evidence="9 10" key="1">
    <citation type="journal article" date="2017" name="Plant Biotechnol. J.">
        <title>A comprehensive draft genome sequence for lupin (Lupinus angustifolius), an emerging health food: insights into plant-microbe interactions and legume evolution.</title>
        <authorList>
            <person name="Hane J.K."/>
            <person name="Ming Y."/>
            <person name="Kamphuis L.G."/>
            <person name="Nelson M.N."/>
            <person name="Garg G."/>
            <person name="Atkins C.A."/>
            <person name="Bayer P.E."/>
            <person name="Bravo A."/>
            <person name="Bringans S."/>
            <person name="Cannon S."/>
            <person name="Edwards D."/>
            <person name="Foley R."/>
            <person name="Gao L.L."/>
            <person name="Harrison M.J."/>
            <person name="Huang W."/>
            <person name="Hurgobin B."/>
            <person name="Li S."/>
            <person name="Liu C.W."/>
            <person name="McGrath A."/>
            <person name="Morahan G."/>
            <person name="Murray J."/>
            <person name="Weller J."/>
            <person name="Jian J."/>
            <person name="Singh K.B."/>
        </authorList>
    </citation>
    <scope>NUCLEOTIDE SEQUENCE [LARGE SCALE GENOMIC DNA]</scope>
    <source>
        <strain evidence="10">cv. Tanjil</strain>
        <tissue evidence="9">Whole plant</tissue>
    </source>
</reference>
<gene>
    <name evidence="9" type="ORF">TanjilG_06391</name>
</gene>
<dbReference type="GO" id="GO:0005794">
    <property type="term" value="C:Golgi apparatus"/>
    <property type="evidence" value="ECO:0007669"/>
    <property type="project" value="TreeGrafter"/>
</dbReference>
<dbReference type="AlphaFoldDB" id="A0A4P1RVU2"/>
<name>A0A4P1RVU2_LUPAN</name>
<evidence type="ECO:0000313" key="10">
    <source>
        <dbReference type="Proteomes" id="UP000188354"/>
    </source>
</evidence>
<dbReference type="EMBL" id="CM007361">
    <property type="protein sequence ID" value="OIW19082.1"/>
    <property type="molecule type" value="Genomic_DNA"/>
</dbReference>
<comment type="function">
    <text evidence="1 7">May be involved in both secretory and endocytic intracellular trafficking in the endosomal/prevacuolar compartments.</text>
</comment>
<dbReference type="GO" id="GO:0016192">
    <property type="term" value="P:vesicle-mediated transport"/>
    <property type="evidence" value="ECO:0007669"/>
    <property type="project" value="TreeGrafter"/>
</dbReference>
<sequence length="220" mass="23856">MSSSAPPVLPVSNSQPTPTVSSAASEPQVTAIRTLISNLSDSLRNGLSQRRPWTELTDRSAFSKPESFSEATLRIRKNFSYFRINYYAVVSVILAVSLLTNPFSLILLIGLLASWTFLYLFRPSDQPLVILGRTFSDFETLSLLAALTVVVIFLTNVGSVLISALMLGVAVVCLHGSFRVPEDLFMDEQENSQTTGFLSFIRGAAAIAPAVAAQPPSVRV</sequence>
<evidence type="ECO:0000256" key="1">
    <source>
        <dbReference type="ARBA" id="ARBA00002501"/>
    </source>
</evidence>
<evidence type="ECO:0000313" key="9">
    <source>
        <dbReference type="EMBL" id="OIW19082.1"/>
    </source>
</evidence>
<keyword evidence="4 7" id="KW-0812">Transmembrane</keyword>
<evidence type="ECO:0000256" key="2">
    <source>
        <dbReference type="ARBA" id="ARBA00004127"/>
    </source>
</evidence>
<keyword evidence="7" id="KW-0813">Transport</keyword>